<reference evidence="3" key="1">
    <citation type="submission" date="2016-10" db="EMBL/GenBank/DDBJ databases">
        <authorList>
            <person name="Varghese N."/>
            <person name="Submissions S."/>
        </authorList>
    </citation>
    <scope>NUCLEOTIDE SEQUENCE [LARGE SCALE GENOMIC DNA]</scope>
    <source>
        <strain evidence="3">DSM 21620</strain>
    </source>
</reference>
<dbReference type="Proteomes" id="UP000198666">
    <property type="component" value="Unassembled WGS sequence"/>
</dbReference>
<dbReference type="AlphaFoldDB" id="A0A1G6U3L5"/>
<feature type="transmembrane region" description="Helical" evidence="1">
    <location>
        <begin position="12"/>
        <end position="36"/>
    </location>
</feature>
<keyword evidence="3" id="KW-1185">Reference proteome</keyword>
<evidence type="ECO:0000256" key="1">
    <source>
        <dbReference type="SAM" id="Phobius"/>
    </source>
</evidence>
<dbReference type="RefSeq" id="WP_093728148.1">
    <property type="nucleotide sequence ID" value="NZ_FMZB01000009.1"/>
</dbReference>
<dbReference type="EMBL" id="FMZB01000009">
    <property type="protein sequence ID" value="SDD35928.1"/>
    <property type="molecule type" value="Genomic_DNA"/>
</dbReference>
<accession>A0A1G6U3L5</accession>
<protein>
    <submittedName>
        <fullName evidence="2">Uncharacterized protein</fullName>
    </submittedName>
</protein>
<proteinExistence type="predicted"/>
<evidence type="ECO:0000313" key="2">
    <source>
        <dbReference type="EMBL" id="SDD35928.1"/>
    </source>
</evidence>
<keyword evidence="1" id="KW-1133">Transmembrane helix</keyword>
<keyword evidence="1" id="KW-0472">Membrane</keyword>
<feature type="transmembrane region" description="Helical" evidence="1">
    <location>
        <begin position="48"/>
        <end position="69"/>
    </location>
</feature>
<organism evidence="2 3">
    <name type="scientific">Terribacillus halophilus</name>
    <dbReference type="NCBI Taxonomy" id="361279"/>
    <lineage>
        <taxon>Bacteria</taxon>
        <taxon>Bacillati</taxon>
        <taxon>Bacillota</taxon>
        <taxon>Bacilli</taxon>
        <taxon>Bacillales</taxon>
        <taxon>Bacillaceae</taxon>
        <taxon>Terribacillus</taxon>
    </lineage>
</organism>
<gene>
    <name evidence="2" type="ORF">SAMN05421663_109156</name>
</gene>
<name>A0A1G6U3L5_9BACI</name>
<dbReference type="STRING" id="361279.SAMN05421663_109156"/>
<sequence>MEAKNTKPSRKRLLVSLAINLTFAAIFSALLLYIAFIRETGAADSLQYVPPSIFLLNFSVRSVLNIISLKRQKKLSTREL</sequence>
<keyword evidence="1" id="KW-0812">Transmembrane</keyword>
<evidence type="ECO:0000313" key="3">
    <source>
        <dbReference type="Proteomes" id="UP000198666"/>
    </source>
</evidence>